<feature type="domain" description="Rhodopsin" evidence="8">
    <location>
        <begin position="68"/>
        <end position="176"/>
    </location>
</feature>
<dbReference type="InterPro" id="IPR049326">
    <property type="entry name" value="Rhodopsin_dom_fungi"/>
</dbReference>
<evidence type="ECO:0000313" key="9">
    <source>
        <dbReference type="EMBL" id="KAK6348129.1"/>
    </source>
</evidence>
<evidence type="ECO:0000256" key="3">
    <source>
        <dbReference type="ARBA" id="ARBA00022989"/>
    </source>
</evidence>
<evidence type="ECO:0000256" key="5">
    <source>
        <dbReference type="ARBA" id="ARBA00038359"/>
    </source>
</evidence>
<accession>A0AAN8RJG5</accession>
<dbReference type="InterPro" id="IPR052337">
    <property type="entry name" value="SAT4-like"/>
</dbReference>
<reference evidence="9 10" key="1">
    <citation type="submission" date="2019-10" db="EMBL/GenBank/DDBJ databases">
        <authorList>
            <person name="Palmer J.M."/>
        </authorList>
    </citation>
    <scope>NUCLEOTIDE SEQUENCE [LARGE SCALE GENOMIC DNA]</scope>
    <source>
        <strain evidence="9 10">TWF718</strain>
    </source>
</reference>
<feature type="transmembrane region" description="Helical" evidence="7">
    <location>
        <begin position="124"/>
        <end position="151"/>
    </location>
</feature>
<dbReference type="Proteomes" id="UP001313282">
    <property type="component" value="Unassembled WGS sequence"/>
</dbReference>
<dbReference type="PANTHER" id="PTHR33048">
    <property type="entry name" value="PTH11-LIKE INTEGRAL MEMBRANE PROTEIN (AFU_ORTHOLOGUE AFUA_5G11245)"/>
    <property type="match status" value="1"/>
</dbReference>
<comment type="subcellular location">
    <subcellularLocation>
        <location evidence="1">Membrane</location>
        <topology evidence="1">Multi-pass membrane protein</topology>
    </subcellularLocation>
</comment>
<keyword evidence="10" id="KW-1185">Reference proteome</keyword>
<protein>
    <recommendedName>
        <fullName evidence="8">Rhodopsin domain-containing protein</fullName>
    </recommendedName>
</protein>
<feature type="transmembrane region" description="Helical" evidence="7">
    <location>
        <begin position="259"/>
        <end position="279"/>
    </location>
</feature>
<dbReference type="PANTHER" id="PTHR33048:SF47">
    <property type="entry name" value="INTEGRAL MEMBRANE PROTEIN-RELATED"/>
    <property type="match status" value="1"/>
</dbReference>
<feature type="transmembrane region" description="Helical" evidence="7">
    <location>
        <begin position="50"/>
        <end position="72"/>
    </location>
</feature>
<keyword evidence="2 7" id="KW-0812">Transmembrane</keyword>
<comment type="caution">
    <text evidence="9">The sequence shown here is derived from an EMBL/GenBank/DDBJ whole genome shotgun (WGS) entry which is preliminary data.</text>
</comment>
<sequence>MAARFCSDEYWTPWNGTAFSWVGTGRTESMLFACTPYNPETYAPIWYNRLGLVIVCISNSLAIIAIILRTYFRWRKLKKFGKDDWWLIAAGIILTCIYFPTLLVSNRMGSGLFVENIPFENRQALWLSMSGWAFYFIIASMIKVATCMYYLRIIPDHRARLQHFVYVLSSAIMVLGTIVDGAVLWIPWRILQQSGLPPAERRVLKLVFGANLLGTLACIANVYGVMTFEGSAFTDPYGRTGDDFTHSEAAFILINNGEVLMYVIGACFPVLSPYLVSLARSHVGSRRKSTTMPSWRVSPIDAHQYARRESNAKRIGSEYPGLGTVLESDERAVGELEERRVGTATSITMPLTPDFGPEGLGLLKKTSDGGFSLNIDIPSEKHVRASSGSSGSKTLTSSPMRDLDLERGPL</sequence>
<keyword evidence="3 7" id="KW-1133">Transmembrane helix</keyword>
<comment type="similarity">
    <text evidence="5">Belongs to the SAT4 family.</text>
</comment>
<feature type="compositionally biased region" description="Low complexity" evidence="6">
    <location>
        <begin position="386"/>
        <end position="398"/>
    </location>
</feature>
<evidence type="ECO:0000259" key="8">
    <source>
        <dbReference type="Pfam" id="PF20684"/>
    </source>
</evidence>
<dbReference type="Pfam" id="PF20684">
    <property type="entry name" value="Fung_rhodopsin"/>
    <property type="match status" value="1"/>
</dbReference>
<gene>
    <name evidence="9" type="ORF">TWF718_005943</name>
</gene>
<evidence type="ECO:0000313" key="10">
    <source>
        <dbReference type="Proteomes" id="UP001313282"/>
    </source>
</evidence>
<feature type="compositionally biased region" description="Basic and acidic residues" evidence="6">
    <location>
        <begin position="401"/>
        <end position="410"/>
    </location>
</feature>
<feature type="transmembrane region" description="Helical" evidence="7">
    <location>
        <begin position="84"/>
        <end position="104"/>
    </location>
</feature>
<dbReference type="AlphaFoldDB" id="A0AAN8RJG5"/>
<evidence type="ECO:0000256" key="7">
    <source>
        <dbReference type="SAM" id="Phobius"/>
    </source>
</evidence>
<evidence type="ECO:0000256" key="1">
    <source>
        <dbReference type="ARBA" id="ARBA00004141"/>
    </source>
</evidence>
<dbReference type="GO" id="GO:0016020">
    <property type="term" value="C:membrane"/>
    <property type="evidence" value="ECO:0007669"/>
    <property type="project" value="UniProtKB-SubCell"/>
</dbReference>
<dbReference type="EMBL" id="JAVHNR010000003">
    <property type="protein sequence ID" value="KAK6348129.1"/>
    <property type="molecule type" value="Genomic_DNA"/>
</dbReference>
<feature type="region of interest" description="Disordered" evidence="6">
    <location>
        <begin position="373"/>
        <end position="410"/>
    </location>
</feature>
<evidence type="ECO:0000256" key="4">
    <source>
        <dbReference type="ARBA" id="ARBA00023136"/>
    </source>
</evidence>
<name>A0AAN8RJG5_9PEZI</name>
<evidence type="ECO:0000256" key="6">
    <source>
        <dbReference type="SAM" id="MobiDB-lite"/>
    </source>
</evidence>
<keyword evidence="4 7" id="KW-0472">Membrane</keyword>
<evidence type="ECO:0000256" key="2">
    <source>
        <dbReference type="ARBA" id="ARBA00022692"/>
    </source>
</evidence>
<feature type="transmembrane region" description="Helical" evidence="7">
    <location>
        <begin position="163"/>
        <end position="188"/>
    </location>
</feature>
<proteinExistence type="inferred from homology"/>
<organism evidence="9 10">
    <name type="scientific">Orbilia javanica</name>
    <dbReference type="NCBI Taxonomy" id="47235"/>
    <lineage>
        <taxon>Eukaryota</taxon>
        <taxon>Fungi</taxon>
        <taxon>Dikarya</taxon>
        <taxon>Ascomycota</taxon>
        <taxon>Pezizomycotina</taxon>
        <taxon>Orbiliomycetes</taxon>
        <taxon>Orbiliales</taxon>
        <taxon>Orbiliaceae</taxon>
        <taxon>Orbilia</taxon>
    </lineage>
</organism>